<evidence type="ECO:0000313" key="3">
    <source>
        <dbReference type="Proteomes" id="UP000242792"/>
    </source>
</evidence>
<dbReference type="AlphaFoldDB" id="A0A1V0BDD9"/>
<organism evidence="2 3">
    <name type="scientific">Comamonas kerstersii</name>
    <dbReference type="NCBI Taxonomy" id="225992"/>
    <lineage>
        <taxon>Bacteria</taxon>
        <taxon>Pseudomonadati</taxon>
        <taxon>Pseudomonadota</taxon>
        <taxon>Betaproteobacteria</taxon>
        <taxon>Burkholderiales</taxon>
        <taxon>Comamonadaceae</taxon>
        <taxon>Comamonas</taxon>
    </lineage>
</organism>
<feature type="chain" id="PRO_5010737519" description="Transferrin-binding protein B C-lobe/N-lobe beta barrel domain-containing protein" evidence="1">
    <location>
        <begin position="22"/>
        <end position="308"/>
    </location>
</feature>
<dbReference type="EMBL" id="CP020121">
    <property type="protein sequence ID" value="AQZ97963.1"/>
    <property type="molecule type" value="Genomic_DNA"/>
</dbReference>
<keyword evidence="1" id="KW-0732">Signal</keyword>
<feature type="signal peptide" evidence="1">
    <location>
        <begin position="1"/>
        <end position="21"/>
    </location>
</feature>
<reference evidence="2 3" key="1">
    <citation type="submission" date="2017-03" db="EMBL/GenBank/DDBJ databases">
        <title>Rapid Whole Genome Sequencing of Comamonas kerstersii Causing Continuous ambulatory Peritoneal Dialysis-Associated Peritonitis.</title>
        <authorList>
            <person name="Zheng B."/>
        </authorList>
    </citation>
    <scope>NUCLEOTIDE SEQUENCE [LARGE SCALE GENOMIC DNA]</scope>
    <source>
        <strain evidence="2 3">8943</strain>
    </source>
</reference>
<sequence>MKKSMITLSVMALLGSSAAMAASPNVQGDSSNTSKVAVGQSNHAYFNGENSGLKFNNSPLGFIDVRKGPVNGSNTAIASKGQGAVMTGTDAGLPFAVDIAQVWNAPATEGASKFMINSIRQITQLPIAPQFGGLVIGQVADASGTPLAIGSGVYFGEWAPRAAGTPPTNSTNLNMASSDRTVWYVGDNAVTATPNLASVNYNVIGINQTGTDASGNVLAGGLPTSPNLYRGTLTANYNNGSVTNALTGSLTRTGSATINISATIDSTGQFSGNGAKGRFYNNANALAGIYTGGGTAASHVAFGGSRSN</sequence>
<gene>
    <name evidence="2" type="ORF">B5M06_06530</name>
</gene>
<dbReference type="KEGG" id="cke:B5M06_06530"/>
<evidence type="ECO:0000313" key="2">
    <source>
        <dbReference type="EMBL" id="AQZ97963.1"/>
    </source>
</evidence>
<evidence type="ECO:0000256" key="1">
    <source>
        <dbReference type="SAM" id="SignalP"/>
    </source>
</evidence>
<name>A0A1V0BDD9_9BURK</name>
<accession>A0A1V0BDD9</accession>
<protein>
    <recommendedName>
        <fullName evidence="4">Transferrin-binding protein B C-lobe/N-lobe beta barrel domain-containing protein</fullName>
    </recommendedName>
</protein>
<evidence type="ECO:0008006" key="4">
    <source>
        <dbReference type="Google" id="ProtNLM"/>
    </source>
</evidence>
<dbReference type="Proteomes" id="UP000242792">
    <property type="component" value="Chromosome"/>
</dbReference>
<dbReference type="OrthoDB" id="8607327at2"/>
<proteinExistence type="predicted"/>